<feature type="transmembrane region" description="Helical" evidence="1">
    <location>
        <begin position="206"/>
        <end position="228"/>
    </location>
</feature>
<evidence type="ECO:0000313" key="2">
    <source>
        <dbReference type="EMBL" id="RNL98716.1"/>
    </source>
</evidence>
<keyword evidence="1" id="KW-1133">Transmembrane helix</keyword>
<dbReference type="EMBL" id="RJLN01000031">
    <property type="protein sequence ID" value="RNL98716.1"/>
    <property type="molecule type" value="Genomic_DNA"/>
</dbReference>
<feature type="transmembrane region" description="Helical" evidence="1">
    <location>
        <begin position="144"/>
        <end position="164"/>
    </location>
</feature>
<accession>A0ABX9WFU4</accession>
<evidence type="ECO:0000256" key="1">
    <source>
        <dbReference type="SAM" id="Phobius"/>
    </source>
</evidence>
<keyword evidence="1" id="KW-0812">Transmembrane</keyword>
<evidence type="ECO:0000313" key="3">
    <source>
        <dbReference type="Proteomes" id="UP000280698"/>
    </source>
</evidence>
<feature type="transmembrane region" description="Helical" evidence="1">
    <location>
        <begin position="76"/>
        <end position="100"/>
    </location>
</feature>
<protein>
    <recommendedName>
        <fullName evidence="4">Lycopene cyclase domain-containing protein</fullName>
    </recommendedName>
</protein>
<feature type="transmembrane region" description="Helical" evidence="1">
    <location>
        <begin position="112"/>
        <end position="132"/>
    </location>
</feature>
<feature type="transmembrane region" description="Helical" evidence="1">
    <location>
        <begin position="176"/>
        <end position="194"/>
    </location>
</feature>
<proteinExistence type="predicted"/>
<keyword evidence="1" id="KW-0472">Membrane</keyword>
<organism evidence="2 3">
    <name type="scientific">Micromonospora solifontis</name>
    <dbReference type="NCBI Taxonomy" id="2487138"/>
    <lineage>
        <taxon>Bacteria</taxon>
        <taxon>Bacillati</taxon>
        <taxon>Actinomycetota</taxon>
        <taxon>Actinomycetes</taxon>
        <taxon>Micromonosporales</taxon>
        <taxon>Micromonosporaceae</taxon>
        <taxon>Micromonospora</taxon>
    </lineage>
</organism>
<reference evidence="2 3" key="1">
    <citation type="submission" date="2018-11" db="EMBL/GenBank/DDBJ databases">
        <title>Micromonospora sp. PPF5-17, a new actinomycetes isolated from a hot spring soil.</title>
        <authorList>
            <person name="Thawai C."/>
        </authorList>
    </citation>
    <scope>NUCLEOTIDE SEQUENCE [LARGE SCALE GENOMIC DNA]</scope>
    <source>
        <strain evidence="2 3">PPF5-17</strain>
    </source>
</reference>
<comment type="caution">
    <text evidence="2">The sequence shown here is derived from an EMBL/GenBank/DDBJ whole genome shotgun (WGS) entry which is preliminary data.</text>
</comment>
<keyword evidence="3" id="KW-1185">Reference proteome</keyword>
<sequence>MTRRLAGWLLRAAVRRWPAELRDELSREWVAELHVLAGRGERWRMLRFAASLATSRSGAPVVDRVRFDARARRTAATLLLAPLVCLAIPLAAGLLVNLVLSRFATAHWLIDAQPSGLALLTAGLAVLLARLAHRSAARGTRTGPVRTALGIVLPVGLTAVGAEYALNETTDDLVRVAPALLVWLPGLTLVLHRVGVLAGRGRTRAAWWVGGLGAFVVADLAVALMVVANISGSPETVIDGVAQGDAIDRISAPLWLFTSLTDWSFGLPRPTPSEIFLISDLVELQPFLYLACTPYALTYAIGAARPAEPVGVRTPEPAPSPA</sequence>
<evidence type="ECO:0008006" key="4">
    <source>
        <dbReference type="Google" id="ProtNLM"/>
    </source>
</evidence>
<name>A0ABX9WFU4_9ACTN</name>
<dbReference type="Proteomes" id="UP000280698">
    <property type="component" value="Unassembled WGS sequence"/>
</dbReference>
<gene>
    <name evidence="2" type="ORF">EFE23_13285</name>
</gene>